<keyword evidence="2" id="KW-1185">Reference proteome</keyword>
<accession>A0A1I1VMP8</accession>
<gene>
    <name evidence="1" type="ORF">SAMN02745121_01786</name>
</gene>
<reference evidence="2" key="1">
    <citation type="submission" date="2016-10" db="EMBL/GenBank/DDBJ databases">
        <authorList>
            <person name="Varghese N."/>
            <person name="Submissions S."/>
        </authorList>
    </citation>
    <scope>NUCLEOTIDE SEQUENCE [LARGE SCALE GENOMIC DNA]</scope>
    <source>
        <strain evidence="2">ATCC 25963</strain>
    </source>
</reference>
<dbReference type="RefSeq" id="WP_096330595.1">
    <property type="nucleotide sequence ID" value="NZ_FOMX01000005.1"/>
</dbReference>
<sequence length="75" mass="7820">MSGRPDPQLLASAPGYRVELGADGVVHVHAGPVSFRLARDACETLTTTLARAMVKLARVCPKRPVLEVLPGGGEG</sequence>
<dbReference type="Proteomes" id="UP000199400">
    <property type="component" value="Unassembled WGS sequence"/>
</dbReference>
<evidence type="ECO:0000313" key="1">
    <source>
        <dbReference type="EMBL" id="SFD84171.1"/>
    </source>
</evidence>
<dbReference type="STRING" id="54.SAMN02745121_01786"/>
<proteinExistence type="predicted"/>
<dbReference type="EMBL" id="FOMX01000005">
    <property type="protein sequence ID" value="SFD84171.1"/>
    <property type="molecule type" value="Genomic_DNA"/>
</dbReference>
<evidence type="ECO:0000313" key="2">
    <source>
        <dbReference type="Proteomes" id="UP000199400"/>
    </source>
</evidence>
<dbReference type="AlphaFoldDB" id="A0A1I1VMP8"/>
<protein>
    <submittedName>
        <fullName evidence="1">Uncharacterized protein</fullName>
    </submittedName>
</protein>
<name>A0A1I1VMP8_9BACT</name>
<organism evidence="1 2">
    <name type="scientific">Nannocystis exedens</name>
    <dbReference type="NCBI Taxonomy" id="54"/>
    <lineage>
        <taxon>Bacteria</taxon>
        <taxon>Pseudomonadati</taxon>
        <taxon>Myxococcota</taxon>
        <taxon>Polyangia</taxon>
        <taxon>Nannocystales</taxon>
        <taxon>Nannocystaceae</taxon>
        <taxon>Nannocystis</taxon>
    </lineage>
</organism>